<keyword evidence="5 7" id="KW-1133">Transmembrane helix</keyword>
<protein>
    <submittedName>
        <fullName evidence="9">Acyltransferase</fullName>
    </submittedName>
</protein>
<keyword evidence="4 7" id="KW-0812">Transmembrane</keyword>
<evidence type="ECO:0000256" key="6">
    <source>
        <dbReference type="ARBA" id="ARBA00023136"/>
    </source>
</evidence>
<dbReference type="KEGG" id="vgu:HYG85_10490"/>
<evidence type="ECO:0000256" key="4">
    <source>
        <dbReference type="ARBA" id="ARBA00022692"/>
    </source>
</evidence>
<name>A0A8J8MAH5_9FIRM</name>
<feature type="transmembrane region" description="Helical" evidence="7">
    <location>
        <begin position="117"/>
        <end position="135"/>
    </location>
</feature>
<keyword evidence="10" id="KW-1185">Reference proteome</keyword>
<dbReference type="Pfam" id="PF01757">
    <property type="entry name" value="Acyl_transf_3"/>
    <property type="match status" value="1"/>
</dbReference>
<evidence type="ECO:0000256" key="3">
    <source>
        <dbReference type="ARBA" id="ARBA00022475"/>
    </source>
</evidence>
<dbReference type="GO" id="GO:0016413">
    <property type="term" value="F:O-acetyltransferase activity"/>
    <property type="evidence" value="ECO:0007669"/>
    <property type="project" value="TreeGrafter"/>
</dbReference>
<dbReference type="AlphaFoldDB" id="A0A8J8MAH5"/>
<feature type="domain" description="Acyltransferase 3" evidence="8">
    <location>
        <begin position="9"/>
        <end position="322"/>
    </location>
</feature>
<dbReference type="GO" id="GO:0005886">
    <property type="term" value="C:plasma membrane"/>
    <property type="evidence" value="ECO:0007669"/>
    <property type="project" value="UniProtKB-SubCell"/>
</dbReference>
<comment type="similarity">
    <text evidence="2">Belongs to the acyltransferase 3 family.</text>
</comment>
<evidence type="ECO:0000259" key="8">
    <source>
        <dbReference type="Pfam" id="PF01757"/>
    </source>
</evidence>
<dbReference type="InterPro" id="IPR002656">
    <property type="entry name" value="Acyl_transf_3_dom"/>
</dbReference>
<dbReference type="GO" id="GO:0009246">
    <property type="term" value="P:enterobacterial common antigen biosynthetic process"/>
    <property type="evidence" value="ECO:0007669"/>
    <property type="project" value="TreeGrafter"/>
</dbReference>
<feature type="transmembrane region" description="Helical" evidence="7">
    <location>
        <begin position="179"/>
        <end position="199"/>
    </location>
</feature>
<gene>
    <name evidence="9" type="ORF">HYG85_10490</name>
</gene>
<feature type="transmembrane region" description="Helical" evidence="7">
    <location>
        <begin position="40"/>
        <end position="59"/>
    </location>
</feature>
<feature type="transmembrane region" description="Helical" evidence="7">
    <location>
        <begin position="241"/>
        <end position="259"/>
    </location>
</feature>
<keyword evidence="6 7" id="KW-0472">Membrane</keyword>
<organism evidence="9 10">
    <name type="scientific">Vallitalea guaymasensis</name>
    <dbReference type="NCBI Taxonomy" id="1185412"/>
    <lineage>
        <taxon>Bacteria</taxon>
        <taxon>Bacillati</taxon>
        <taxon>Bacillota</taxon>
        <taxon>Clostridia</taxon>
        <taxon>Lachnospirales</taxon>
        <taxon>Vallitaleaceae</taxon>
        <taxon>Vallitalea</taxon>
    </lineage>
</organism>
<dbReference type="PANTHER" id="PTHR40074:SF2">
    <property type="entry name" value="O-ACETYLTRANSFERASE WECH"/>
    <property type="match status" value="1"/>
</dbReference>
<feature type="transmembrane region" description="Helical" evidence="7">
    <location>
        <begin position="308"/>
        <end position="333"/>
    </location>
</feature>
<comment type="subcellular location">
    <subcellularLocation>
        <location evidence="1">Cell membrane</location>
        <topology evidence="1">Multi-pass membrane protein</topology>
    </subcellularLocation>
</comment>
<accession>A0A8J8MAH5</accession>
<proteinExistence type="inferred from homology"/>
<evidence type="ECO:0000256" key="2">
    <source>
        <dbReference type="ARBA" id="ARBA00007400"/>
    </source>
</evidence>
<dbReference type="Proteomes" id="UP000677305">
    <property type="component" value="Chromosome"/>
</dbReference>
<evidence type="ECO:0000256" key="5">
    <source>
        <dbReference type="ARBA" id="ARBA00022989"/>
    </source>
</evidence>
<reference evidence="9 10" key="1">
    <citation type="submission" date="2020-07" db="EMBL/GenBank/DDBJ databases">
        <title>Vallitalea guaymasensis genome.</title>
        <authorList>
            <person name="Postec A."/>
        </authorList>
    </citation>
    <scope>NUCLEOTIDE SEQUENCE [LARGE SCALE GENOMIC DNA]</scope>
    <source>
        <strain evidence="9 10">Ra1766G1</strain>
    </source>
</reference>
<dbReference type="PANTHER" id="PTHR40074">
    <property type="entry name" value="O-ACETYLTRANSFERASE WECH"/>
    <property type="match status" value="1"/>
</dbReference>
<keyword evidence="3" id="KW-1003">Cell membrane</keyword>
<evidence type="ECO:0000313" key="10">
    <source>
        <dbReference type="Proteomes" id="UP000677305"/>
    </source>
</evidence>
<feature type="transmembrane region" description="Helical" evidence="7">
    <location>
        <begin position="147"/>
        <end position="167"/>
    </location>
</feature>
<dbReference type="RefSeq" id="WP_212693434.1">
    <property type="nucleotide sequence ID" value="NZ_CP058561.1"/>
</dbReference>
<feature type="transmembrane region" description="Helical" evidence="7">
    <location>
        <begin position="80"/>
        <end position="97"/>
    </location>
</feature>
<feature type="transmembrane region" description="Helical" evidence="7">
    <location>
        <begin position="211"/>
        <end position="229"/>
    </location>
</feature>
<sequence length="355" mass="41863">MKKFLLNFGLLRIICALSVLGIHITARYMNHEFTYIINQFFRYCVPIFIIMSGYFLHYTDTKDKINSTLLNFYIQHLKKIIIPYVIWLAIYVIYNNRHHLSTLLTLDYMNIILTGYNHLYFLVIIIQLYIIYPLLKRLFDYRKGIPTLIVSGIISLYFQGGTFLYKLGISILPYNLIKYNYILLPTWLFYFVFGIYFASHKSKLLNIKSSYILFGWLVSFAILITDSKLTNTYMYSVKPTVMLYSMTSFYLLYGCFSKLELESKSKRIHLLSNLSFDFYLSHMLIISLVTSYTKIIGFTSLYNGFLGMVLLFIVTAIATYYFCQLMAIIRTFLNRNKTKKIRLSNPIDEDRLKVS</sequence>
<evidence type="ECO:0000256" key="1">
    <source>
        <dbReference type="ARBA" id="ARBA00004651"/>
    </source>
</evidence>
<keyword evidence="9" id="KW-0808">Transferase</keyword>
<dbReference type="EMBL" id="CP058561">
    <property type="protein sequence ID" value="QUH29331.1"/>
    <property type="molecule type" value="Genomic_DNA"/>
</dbReference>
<evidence type="ECO:0000256" key="7">
    <source>
        <dbReference type="SAM" id="Phobius"/>
    </source>
</evidence>
<evidence type="ECO:0000313" key="9">
    <source>
        <dbReference type="EMBL" id="QUH29331.1"/>
    </source>
</evidence>
<keyword evidence="9" id="KW-0012">Acyltransferase</keyword>
<feature type="transmembrane region" description="Helical" evidence="7">
    <location>
        <begin position="279"/>
        <end position="302"/>
    </location>
</feature>